<feature type="domain" description="Transposase-associated" evidence="1">
    <location>
        <begin position="4"/>
        <end position="83"/>
    </location>
</feature>
<dbReference type="OrthoDB" id="695636at2759"/>
<organism evidence="2 3">
    <name type="scientific">Miscanthus lutarioriparius</name>
    <dbReference type="NCBI Taxonomy" id="422564"/>
    <lineage>
        <taxon>Eukaryota</taxon>
        <taxon>Viridiplantae</taxon>
        <taxon>Streptophyta</taxon>
        <taxon>Embryophyta</taxon>
        <taxon>Tracheophyta</taxon>
        <taxon>Spermatophyta</taxon>
        <taxon>Magnoliopsida</taxon>
        <taxon>Liliopsida</taxon>
        <taxon>Poales</taxon>
        <taxon>Poaceae</taxon>
        <taxon>PACMAD clade</taxon>
        <taxon>Panicoideae</taxon>
        <taxon>Andropogonodae</taxon>
        <taxon>Andropogoneae</taxon>
        <taxon>Saccharinae</taxon>
        <taxon>Miscanthus</taxon>
    </lineage>
</organism>
<accession>A0A811S0M9</accession>
<name>A0A811S0M9_9POAL</name>
<keyword evidence="3" id="KW-1185">Reference proteome</keyword>
<protein>
    <recommendedName>
        <fullName evidence="1">Transposase-associated domain-containing protein</fullName>
    </recommendedName>
</protein>
<comment type="caution">
    <text evidence="2">The sequence shown here is derived from an EMBL/GenBank/DDBJ whole genome shotgun (WGS) entry which is preliminary data.</text>
</comment>
<evidence type="ECO:0000259" key="1">
    <source>
        <dbReference type="Pfam" id="PF13963"/>
    </source>
</evidence>
<reference evidence="2" key="1">
    <citation type="submission" date="2020-10" db="EMBL/GenBank/DDBJ databases">
        <authorList>
            <person name="Han B."/>
            <person name="Lu T."/>
            <person name="Zhao Q."/>
            <person name="Huang X."/>
            <person name="Zhao Y."/>
        </authorList>
    </citation>
    <scope>NUCLEOTIDE SEQUENCE</scope>
</reference>
<dbReference type="AlphaFoldDB" id="A0A811S0M9"/>
<evidence type="ECO:0000313" key="2">
    <source>
        <dbReference type="EMBL" id="CAD6335875.1"/>
    </source>
</evidence>
<proteinExistence type="predicted"/>
<dbReference type="InterPro" id="IPR029480">
    <property type="entry name" value="Transpos_assoc"/>
</dbReference>
<dbReference type="Proteomes" id="UP000604825">
    <property type="component" value="Unassembled WGS sequence"/>
</dbReference>
<dbReference type="Pfam" id="PF13963">
    <property type="entry name" value="Transpos_assoc"/>
    <property type="match status" value="1"/>
</dbReference>
<evidence type="ECO:0000313" key="3">
    <source>
        <dbReference type="Proteomes" id="UP000604825"/>
    </source>
</evidence>
<gene>
    <name evidence="2" type="ORF">NCGR_LOCUS59973</name>
</gene>
<sequence length="156" mass="17907">MVEREWMYTGWSRTQPPSNDWIENTNQFLDCAFSMPNLVEDGTIKCPCMICRNCLRHNRLTIEMHLCRVGFKEDYKIWIAHGEGLDSTYVEGGHDDSFPETDRMDEMLASLVGEHPPPIDEQPPAYARAFYRMVQNVDQLVHENTSHSSLATGLAV</sequence>
<dbReference type="EMBL" id="CAJGYO010000018">
    <property type="protein sequence ID" value="CAD6335875.1"/>
    <property type="molecule type" value="Genomic_DNA"/>
</dbReference>